<reference evidence="1 2" key="2">
    <citation type="journal article" date="2022" name="Mol. Ecol. Resour.">
        <title>The genomes of chicory, endive, great burdock and yacon provide insights into Asteraceae paleo-polyploidization history and plant inulin production.</title>
        <authorList>
            <person name="Fan W."/>
            <person name="Wang S."/>
            <person name="Wang H."/>
            <person name="Wang A."/>
            <person name="Jiang F."/>
            <person name="Liu H."/>
            <person name="Zhao H."/>
            <person name="Xu D."/>
            <person name="Zhang Y."/>
        </authorList>
    </citation>
    <scope>NUCLEOTIDE SEQUENCE [LARGE SCALE GENOMIC DNA]</scope>
    <source>
        <strain evidence="2">cv. Yunnan</strain>
        <tissue evidence="1">Leaves</tissue>
    </source>
</reference>
<comment type="caution">
    <text evidence="1">The sequence shown here is derived from an EMBL/GenBank/DDBJ whole genome shotgun (WGS) entry which is preliminary data.</text>
</comment>
<keyword evidence="2" id="KW-1185">Reference proteome</keyword>
<accession>A0ACB9K0X7</accession>
<dbReference type="Proteomes" id="UP001056120">
    <property type="component" value="Linkage Group LG01"/>
</dbReference>
<dbReference type="EMBL" id="CM042018">
    <property type="protein sequence ID" value="KAI3825975.1"/>
    <property type="molecule type" value="Genomic_DNA"/>
</dbReference>
<evidence type="ECO:0000313" key="2">
    <source>
        <dbReference type="Proteomes" id="UP001056120"/>
    </source>
</evidence>
<evidence type="ECO:0000313" key="1">
    <source>
        <dbReference type="EMBL" id="KAI3825975.1"/>
    </source>
</evidence>
<sequence>MVEIKHRRNSRGFPILILGFGILEFLCSFGESESFNGQSLSEARATLSPTLETSTDYQLKVLSIAISYGGPSLLNYKDQFKEAFILPLNPHLGRFY</sequence>
<gene>
    <name evidence="1" type="ORF">L1987_00014</name>
</gene>
<organism evidence="1 2">
    <name type="scientific">Smallanthus sonchifolius</name>
    <dbReference type="NCBI Taxonomy" id="185202"/>
    <lineage>
        <taxon>Eukaryota</taxon>
        <taxon>Viridiplantae</taxon>
        <taxon>Streptophyta</taxon>
        <taxon>Embryophyta</taxon>
        <taxon>Tracheophyta</taxon>
        <taxon>Spermatophyta</taxon>
        <taxon>Magnoliopsida</taxon>
        <taxon>eudicotyledons</taxon>
        <taxon>Gunneridae</taxon>
        <taxon>Pentapetalae</taxon>
        <taxon>asterids</taxon>
        <taxon>campanulids</taxon>
        <taxon>Asterales</taxon>
        <taxon>Asteraceae</taxon>
        <taxon>Asteroideae</taxon>
        <taxon>Heliantheae alliance</taxon>
        <taxon>Millerieae</taxon>
        <taxon>Smallanthus</taxon>
    </lineage>
</organism>
<protein>
    <submittedName>
        <fullName evidence="1">Uncharacterized protein</fullName>
    </submittedName>
</protein>
<name>A0ACB9K0X7_9ASTR</name>
<proteinExistence type="predicted"/>
<reference evidence="2" key="1">
    <citation type="journal article" date="2022" name="Mol. Ecol. Resour.">
        <title>The genomes of chicory, endive, great burdock and yacon provide insights into Asteraceae palaeo-polyploidization history and plant inulin production.</title>
        <authorList>
            <person name="Fan W."/>
            <person name="Wang S."/>
            <person name="Wang H."/>
            <person name="Wang A."/>
            <person name="Jiang F."/>
            <person name="Liu H."/>
            <person name="Zhao H."/>
            <person name="Xu D."/>
            <person name="Zhang Y."/>
        </authorList>
    </citation>
    <scope>NUCLEOTIDE SEQUENCE [LARGE SCALE GENOMIC DNA]</scope>
    <source>
        <strain evidence="2">cv. Yunnan</strain>
    </source>
</reference>